<dbReference type="InterPro" id="IPR010870">
    <property type="entry name" value="Porin_O/P"/>
</dbReference>
<dbReference type="AlphaFoldDB" id="A0A4R7PHG6"/>
<organism evidence="2 3">
    <name type="scientific">Panacagrimonas perspica</name>
    <dbReference type="NCBI Taxonomy" id="381431"/>
    <lineage>
        <taxon>Bacteria</taxon>
        <taxon>Pseudomonadati</taxon>
        <taxon>Pseudomonadota</taxon>
        <taxon>Gammaproteobacteria</taxon>
        <taxon>Nevskiales</taxon>
        <taxon>Nevskiaceae</taxon>
        <taxon>Panacagrimonas</taxon>
    </lineage>
</organism>
<feature type="chain" id="PRO_5030099638" evidence="1">
    <location>
        <begin position="24"/>
        <end position="453"/>
    </location>
</feature>
<reference evidence="2 3" key="1">
    <citation type="submission" date="2019-03" db="EMBL/GenBank/DDBJ databases">
        <title>Genomic Encyclopedia of Type Strains, Phase IV (KMG-IV): sequencing the most valuable type-strain genomes for metagenomic binning, comparative biology and taxonomic classification.</title>
        <authorList>
            <person name="Goeker M."/>
        </authorList>
    </citation>
    <scope>NUCLEOTIDE SEQUENCE [LARGE SCALE GENOMIC DNA]</scope>
    <source>
        <strain evidence="2 3">DSM 26377</strain>
    </source>
</reference>
<gene>
    <name evidence="2" type="ORF">DFR24_2290</name>
</gene>
<dbReference type="InterPro" id="IPR023614">
    <property type="entry name" value="Porin_dom_sf"/>
</dbReference>
<dbReference type="Gene3D" id="2.40.160.10">
    <property type="entry name" value="Porin"/>
    <property type="match status" value="1"/>
</dbReference>
<evidence type="ECO:0000256" key="1">
    <source>
        <dbReference type="SAM" id="SignalP"/>
    </source>
</evidence>
<proteinExistence type="predicted"/>
<dbReference type="SUPFAM" id="SSF56935">
    <property type="entry name" value="Porins"/>
    <property type="match status" value="1"/>
</dbReference>
<feature type="signal peptide" evidence="1">
    <location>
        <begin position="1"/>
        <end position="23"/>
    </location>
</feature>
<sequence length="453" mass="47885">MNKLMQYGALAVFVGSSMGVAHADPAETKGGIKIKTEDGRFEANINGRIHFDAYTFSPDDDAAFGSSGLNNRGGTAFRREYLTLTGKLYGWEYKYEHDFAAEAGTAACTSTAVPAAGGTPTIACTLSNTGASGNREMWVATNVGPGKLTIGQFKPYRGMEELTSSNEITFAERPVTSASGIYNGRQYLMGVGYKGIIADQFGYGFDVMQLGSSNITTEGLTYGGRGYWFPMSAEGQTVHVAVSYHIDSEDVGSAAATPGFTYGGRRGQAITFGNAGVGGCSNTAVVACGNQDTLAVELAASFGPLTAQAEYAMATLEDASGAAGDREDADIDAYYAQLSWFITGEKKPYKKDRGAFGSPKPINTFGAWEAVARYESIESKDESDSNALCSVTGVSGAAAADKCEVTQVTLGVNWYVNPGVRFMLNYYKAEADLGGTAGKDKPDAFTLRTQLSF</sequence>
<dbReference type="EMBL" id="SOBT01000008">
    <property type="protein sequence ID" value="TDU32880.1"/>
    <property type="molecule type" value="Genomic_DNA"/>
</dbReference>
<comment type="caution">
    <text evidence="2">The sequence shown here is derived from an EMBL/GenBank/DDBJ whole genome shotgun (WGS) entry which is preliminary data.</text>
</comment>
<dbReference type="Pfam" id="PF07396">
    <property type="entry name" value="Porin_O_P"/>
    <property type="match status" value="1"/>
</dbReference>
<evidence type="ECO:0000313" key="2">
    <source>
        <dbReference type="EMBL" id="TDU32880.1"/>
    </source>
</evidence>
<keyword evidence="1" id="KW-0732">Signal</keyword>
<accession>A0A4R7PHG6</accession>
<dbReference type="RefSeq" id="WP_210772631.1">
    <property type="nucleotide sequence ID" value="NZ_MWIN01000036.1"/>
</dbReference>
<name>A0A4R7PHG6_9GAMM</name>
<protein>
    <submittedName>
        <fullName evidence="2">Phosphate-selective porin OprO/OprP</fullName>
    </submittedName>
</protein>
<keyword evidence="3" id="KW-1185">Reference proteome</keyword>
<evidence type="ECO:0000313" key="3">
    <source>
        <dbReference type="Proteomes" id="UP000295341"/>
    </source>
</evidence>
<dbReference type="Proteomes" id="UP000295341">
    <property type="component" value="Unassembled WGS sequence"/>
</dbReference>